<dbReference type="Proteomes" id="UP000324800">
    <property type="component" value="Unassembled WGS sequence"/>
</dbReference>
<reference evidence="3 4" key="1">
    <citation type="submission" date="2019-03" db="EMBL/GenBank/DDBJ databases">
        <title>Single cell metagenomics reveals metabolic interactions within the superorganism composed of flagellate Streblomastix strix and complex community of Bacteroidetes bacteria on its surface.</title>
        <authorList>
            <person name="Treitli S.C."/>
            <person name="Kolisko M."/>
            <person name="Husnik F."/>
            <person name="Keeling P."/>
            <person name="Hampl V."/>
        </authorList>
    </citation>
    <scope>NUCLEOTIDE SEQUENCE [LARGE SCALE GENOMIC DNA]</scope>
    <source>
        <strain evidence="3">ST1C</strain>
    </source>
</reference>
<gene>
    <name evidence="3" type="ORF">EZS28_027011</name>
</gene>
<feature type="compositionally biased region" description="Polar residues" evidence="1">
    <location>
        <begin position="68"/>
        <end position="117"/>
    </location>
</feature>
<feature type="transmembrane region" description="Helical" evidence="2">
    <location>
        <begin position="525"/>
        <end position="550"/>
    </location>
</feature>
<feature type="transmembrane region" description="Helical" evidence="2">
    <location>
        <begin position="775"/>
        <end position="797"/>
    </location>
</feature>
<evidence type="ECO:0008006" key="5">
    <source>
        <dbReference type="Google" id="ProtNLM"/>
    </source>
</evidence>
<sequence length="1182" mass="135306">SIQEQFSQKGSAILGKNGSLPSINIVQNKSSSLKQLQSYQDSPSQSITKRAISQPNSQSMLDPLSRPFTVSPQQSNMFNHSSSQPSLISHKTVTSHNSQKSHISFQSHTSQLTFQSPMSRNSLSPVLVQSPEVMDPQLIRKLSHSLSETMSKEEEELIQKTIENELQKEPKNVLAGTEQEQEKSMTVMTDARQIQVEDLTQDLRQSQAFQTPIHLTPTYQTPSHLTPTFSTPTNLTPMQLGNQNSIQSFTQFSLQDSNLLNDNDGYNNNNEYNIKQPYQFTPLNPNMVKKQQLSYINEISYPTYVSDQSIDQDKVKSDNTQSNSFGGVEILEDTLNKFEAKTNQVRLENQQEVRLEKQQEQQPSSETEKQKSVFSSQFLAVLHPTVQTPQKQYRNLSSPDSEHLQFKIPSEITTQISSSQQVKSRTASMSSELNFDNFTMKLQKRQSNLLQQIQEEENKKPKIDINRGFIIAELTEQNAERTEYEDKDKPNLSPEQLRMNLLDHKRNELRQRIGNMQTSVVPMKYYIRPIIGVVFMIVSVDIYVVMSCLAGSWSVRMNASIIVDDMRMITIQNMALMAIFISQPLPSSLHFTNVVDDTTTNPLFADLSHLSRDPAVIKDILAKSVLFVQILTSKLETHHKEEIVTGDQMIDSIESGRVLTKKSGLTELMYNSTACLQEEEGDCDNPNRIQGLEGRYAGLSALIEEYLIMGIRLAKSQLTTRSLATQPSDIIDLDHITIRYMNQAIRHDLSAGLNIFQQICIDNNIKNIKTDENMVTWLFAYSLISIIIAVTIFLLPFRGSLFSIHLDTQKMNEILPDSATSTLYDGESNVIDEDEDEEADDEEIYGQEQQQSGITLKKKMMKKKMREIKIVNDWNYEFASGVKRIDIQHQLLLKATKELVKTVIELFNAQKQDQMKQEEQKDEAEQQNDENDQRSNTQNYEEELAKQLKNTAFSPIPWLQQIKPTVNSQQFALEQKMKNSYIALKSFTVVLFSTLADEELLMIKAKIVKMHRQDHGFKHSIILREMIGLILKAAKNMGWQEDPEEYEEFSSQYEYQQQLMQFLRQNESEVSLNIRVLKASSVYKQVHKIANKINNWALEHLSSSDRDIGLVLSSRLNLEDQSGEKAPALLASEFIINTLKKSNTARIRLVMPLSLQQYFHDENLHQKERQALLEMKQMLNFK</sequence>
<feature type="region of interest" description="Disordered" evidence="1">
    <location>
        <begin position="1"/>
        <end position="20"/>
    </location>
</feature>
<keyword evidence="2" id="KW-0472">Membrane</keyword>
<proteinExistence type="predicted"/>
<evidence type="ECO:0000313" key="4">
    <source>
        <dbReference type="Proteomes" id="UP000324800"/>
    </source>
</evidence>
<evidence type="ECO:0000256" key="2">
    <source>
        <dbReference type="SAM" id="Phobius"/>
    </source>
</evidence>
<accession>A0A5J4V547</accession>
<organism evidence="3 4">
    <name type="scientific">Streblomastix strix</name>
    <dbReference type="NCBI Taxonomy" id="222440"/>
    <lineage>
        <taxon>Eukaryota</taxon>
        <taxon>Metamonada</taxon>
        <taxon>Preaxostyla</taxon>
        <taxon>Oxymonadida</taxon>
        <taxon>Streblomastigidae</taxon>
        <taxon>Streblomastix</taxon>
    </lineage>
</organism>
<feature type="compositionally biased region" description="Polar residues" evidence="1">
    <location>
        <begin position="1"/>
        <end position="10"/>
    </location>
</feature>
<dbReference type="AlphaFoldDB" id="A0A5J4V547"/>
<comment type="caution">
    <text evidence="3">The sequence shown here is derived from an EMBL/GenBank/DDBJ whole genome shotgun (WGS) entry which is preliminary data.</text>
</comment>
<feature type="non-terminal residue" evidence="3">
    <location>
        <position position="1"/>
    </location>
</feature>
<feature type="region of interest" description="Disordered" evidence="1">
    <location>
        <begin position="911"/>
        <end position="938"/>
    </location>
</feature>
<evidence type="ECO:0000313" key="3">
    <source>
        <dbReference type="EMBL" id="KAA6377462.1"/>
    </source>
</evidence>
<feature type="region of interest" description="Disordered" evidence="1">
    <location>
        <begin position="54"/>
        <end position="117"/>
    </location>
</feature>
<keyword evidence="2" id="KW-0812">Transmembrane</keyword>
<feature type="compositionally biased region" description="Acidic residues" evidence="1">
    <location>
        <begin position="920"/>
        <end position="930"/>
    </location>
</feature>
<dbReference type="EMBL" id="SNRW01009796">
    <property type="protein sequence ID" value="KAA6377462.1"/>
    <property type="molecule type" value="Genomic_DNA"/>
</dbReference>
<evidence type="ECO:0000256" key="1">
    <source>
        <dbReference type="SAM" id="MobiDB-lite"/>
    </source>
</evidence>
<name>A0A5J4V547_9EUKA</name>
<protein>
    <recommendedName>
        <fullName evidence="5">Transmembrane protein</fullName>
    </recommendedName>
</protein>
<keyword evidence="2" id="KW-1133">Transmembrane helix</keyword>